<dbReference type="AlphaFoldDB" id="A0A653AIC9"/>
<feature type="domain" description="Anthranilate synthase component I N-terminal" evidence="2">
    <location>
        <begin position="30"/>
        <end position="177"/>
    </location>
</feature>
<organism evidence="3">
    <name type="scientific">Uncultured Desulfatiglans sp</name>
    <dbReference type="NCBI Taxonomy" id="1748965"/>
    <lineage>
        <taxon>Bacteria</taxon>
        <taxon>Pseudomonadati</taxon>
        <taxon>Thermodesulfobacteriota</taxon>
        <taxon>Desulfobacteria</taxon>
        <taxon>Desulfatiglandales</taxon>
        <taxon>Desulfatiglandaceae</taxon>
        <taxon>Desulfatiglans</taxon>
        <taxon>environmental samples</taxon>
    </lineage>
</organism>
<dbReference type="InterPro" id="IPR006805">
    <property type="entry name" value="Anth_synth_I_N"/>
</dbReference>
<dbReference type="SUPFAM" id="SSF56322">
    <property type="entry name" value="ADC synthase"/>
    <property type="match status" value="1"/>
</dbReference>
<dbReference type="Gene3D" id="3.60.120.10">
    <property type="entry name" value="Anthranilate synthase"/>
    <property type="match status" value="1"/>
</dbReference>
<evidence type="ECO:0000259" key="2">
    <source>
        <dbReference type="Pfam" id="PF04715"/>
    </source>
</evidence>
<dbReference type="InterPro" id="IPR015890">
    <property type="entry name" value="Chorismate_C"/>
</dbReference>
<dbReference type="EC" id="4.1.3.27" evidence="3"/>
<proteinExistence type="predicted"/>
<reference evidence="3" key="1">
    <citation type="submission" date="2018-07" db="EMBL/GenBank/DDBJ databases">
        <authorList>
            <consortium name="Genoscope - CEA"/>
            <person name="William W."/>
        </authorList>
    </citation>
    <scope>NUCLEOTIDE SEQUENCE</scope>
    <source>
        <strain evidence="3">IK1</strain>
    </source>
</reference>
<dbReference type="GO" id="GO:0000162">
    <property type="term" value="P:L-tryptophan biosynthetic process"/>
    <property type="evidence" value="ECO:0007669"/>
    <property type="project" value="TreeGrafter"/>
</dbReference>
<keyword evidence="3" id="KW-0456">Lyase</keyword>
<dbReference type="PANTHER" id="PTHR11236:SF9">
    <property type="entry name" value="ANTHRANILATE SYNTHASE COMPONENT 1"/>
    <property type="match status" value="1"/>
</dbReference>
<name>A0A653AIC9_UNCDX</name>
<feature type="domain" description="Chorismate-utilising enzyme C-terminal" evidence="1">
    <location>
        <begin position="233"/>
        <end position="486"/>
    </location>
</feature>
<protein>
    <submittedName>
        <fullName evidence="3">Anthranilate synthase component 1</fullName>
        <ecNumber evidence="3">4.1.3.27</ecNumber>
    </submittedName>
</protein>
<sequence>MSMPLEASFSEKRRVRLVPLQVDLPSEGRDPVLVYARIRERFPGHSYLLESADTNPAGGTGASPWGRYSYIGFRPLVTCRAFGDRMEVTTSADGRSTVLCGSPIEGLREIVAGYETVLQSSAFGPLAAGGMVGTCNYDLVRTWERLPAHAAFDPLVPEGVFIAAGGMVVFDHFERRMRALAFVQEEPGGPLLQSLEEARAVLRSILDLLQDGSDAGAIPGGLRVGKFLSHVGREEFMERVRLAQEKICAGDAIQIVLSQRFSAGIEGDPFPLYRALRRINPSPYMFYLDFGALQLIGASPEMLVRIQDGRLEVCPIAGTRPRGADAEEDGRLERELLEDPKERAEHVMLVDLGRNDVGRVAAVRSVTVPMFMKVERYSHVMHLVSRVEGRLKSGRDCFDAFMSAFPAGTVSGAPKIRAMEIIQELEGTPRGPYAGAVGWFGFGGDADFCITIRTLVATRGRLSIQAGAGIVADSNPAAEYEETLKKAAALFRAVEEAMKDAGADR</sequence>
<dbReference type="InterPro" id="IPR005801">
    <property type="entry name" value="ADC_synthase"/>
</dbReference>
<dbReference type="Pfam" id="PF00425">
    <property type="entry name" value="Chorismate_bind"/>
    <property type="match status" value="1"/>
</dbReference>
<dbReference type="PANTHER" id="PTHR11236">
    <property type="entry name" value="AMINOBENZOATE/ANTHRANILATE SYNTHASE"/>
    <property type="match status" value="1"/>
</dbReference>
<evidence type="ECO:0000313" key="3">
    <source>
        <dbReference type="EMBL" id="VBB47798.1"/>
    </source>
</evidence>
<dbReference type="PRINTS" id="PR00095">
    <property type="entry name" value="ANTSNTHASEI"/>
</dbReference>
<evidence type="ECO:0000259" key="1">
    <source>
        <dbReference type="Pfam" id="PF00425"/>
    </source>
</evidence>
<dbReference type="InterPro" id="IPR019999">
    <property type="entry name" value="Anth_synth_I-like"/>
</dbReference>
<dbReference type="Pfam" id="PF04715">
    <property type="entry name" value="Anth_synt_I_N"/>
    <property type="match status" value="1"/>
</dbReference>
<gene>
    <name evidence="3" type="primary">trpE</name>
    <name evidence="3" type="ORF">TRIP_B50593</name>
</gene>
<dbReference type="GO" id="GO:0004049">
    <property type="term" value="F:anthranilate synthase activity"/>
    <property type="evidence" value="ECO:0007669"/>
    <property type="project" value="UniProtKB-EC"/>
</dbReference>
<dbReference type="EMBL" id="UPXX01000032">
    <property type="protein sequence ID" value="VBB47798.1"/>
    <property type="molecule type" value="Genomic_DNA"/>
</dbReference>
<accession>A0A653AIC9</accession>